<proteinExistence type="predicted"/>
<evidence type="ECO:0000313" key="3">
    <source>
        <dbReference type="Proteomes" id="UP000004169"/>
    </source>
</evidence>
<dbReference type="EMBL" id="CAHP01000014">
    <property type="protein sequence ID" value="CCG40571.1"/>
    <property type="molecule type" value="Genomic_DNA"/>
</dbReference>
<evidence type="ECO:0000313" key="2">
    <source>
        <dbReference type="EMBL" id="CCG40571.1"/>
    </source>
</evidence>
<comment type="caution">
    <text evidence="2">The sequence shown here is derived from an EMBL/GenBank/DDBJ whole genome shotgun (WGS) entry which is preliminary data.</text>
</comment>
<protein>
    <submittedName>
        <fullName evidence="2">Uncharacterized protein</fullName>
    </submittedName>
</protein>
<accession>H8FQD3</accession>
<dbReference type="Proteomes" id="UP000004169">
    <property type="component" value="Unassembled WGS sequence"/>
</dbReference>
<sequence>MEKQQRDRNSVQDAVSPEAQPMRWVAPLQSITMFSIAEFTQSDSSPGDDGLGVFTQS</sequence>
<name>H8FQD3_MAGML</name>
<keyword evidence="3" id="KW-1185">Reference proteome</keyword>
<dbReference type="STRING" id="1150626.PHAMO_210082"/>
<gene>
    <name evidence="2" type="ORF">PHAMO_210082</name>
</gene>
<feature type="region of interest" description="Disordered" evidence="1">
    <location>
        <begin position="1"/>
        <end position="20"/>
    </location>
</feature>
<reference evidence="2 3" key="1">
    <citation type="journal article" date="2012" name="J. Bacteriol.">
        <title>Draft Genome Sequence of the Purple Photosynthetic Bacterium Phaeospirillum molischianum DSM120, a Particularly Versatile Bacterium.</title>
        <authorList>
            <person name="Duquesne K."/>
            <person name="Prima V."/>
            <person name="Ji B."/>
            <person name="Rouy Z."/>
            <person name="Medigue C."/>
            <person name="Talla E."/>
            <person name="Sturgis J.N."/>
        </authorList>
    </citation>
    <scope>NUCLEOTIDE SEQUENCE [LARGE SCALE GENOMIC DNA]</scope>
    <source>
        <strain evidence="3">DSM120</strain>
    </source>
</reference>
<dbReference type="AlphaFoldDB" id="H8FQD3"/>
<feature type="compositionally biased region" description="Basic and acidic residues" evidence="1">
    <location>
        <begin position="1"/>
        <end position="10"/>
    </location>
</feature>
<evidence type="ECO:0000256" key="1">
    <source>
        <dbReference type="SAM" id="MobiDB-lite"/>
    </source>
</evidence>
<organism evidence="2 3">
    <name type="scientific">Magnetospirillum molischianum DSM 120</name>
    <dbReference type="NCBI Taxonomy" id="1150626"/>
    <lineage>
        <taxon>Bacteria</taxon>
        <taxon>Pseudomonadati</taxon>
        <taxon>Pseudomonadota</taxon>
        <taxon>Alphaproteobacteria</taxon>
        <taxon>Rhodospirillales</taxon>
        <taxon>Rhodospirillaceae</taxon>
        <taxon>Magnetospirillum</taxon>
    </lineage>
</organism>